<feature type="compositionally biased region" description="Basic and acidic residues" evidence="1">
    <location>
        <begin position="36"/>
        <end position="108"/>
    </location>
</feature>
<organism evidence="2">
    <name type="scientific">Timema poppense</name>
    <name type="common">Walking stick</name>
    <dbReference type="NCBI Taxonomy" id="170557"/>
    <lineage>
        <taxon>Eukaryota</taxon>
        <taxon>Metazoa</taxon>
        <taxon>Ecdysozoa</taxon>
        <taxon>Arthropoda</taxon>
        <taxon>Hexapoda</taxon>
        <taxon>Insecta</taxon>
        <taxon>Pterygota</taxon>
        <taxon>Neoptera</taxon>
        <taxon>Polyneoptera</taxon>
        <taxon>Phasmatodea</taxon>
        <taxon>Timematodea</taxon>
        <taxon>Timematoidea</taxon>
        <taxon>Timematidae</taxon>
        <taxon>Timema</taxon>
    </lineage>
</organism>
<gene>
    <name evidence="2" type="ORF">TPSB3V08_LOCUS4365</name>
</gene>
<evidence type="ECO:0000313" key="2">
    <source>
        <dbReference type="EMBL" id="CAD7404177.1"/>
    </source>
</evidence>
<evidence type="ECO:0000256" key="1">
    <source>
        <dbReference type="SAM" id="MobiDB-lite"/>
    </source>
</evidence>
<feature type="compositionally biased region" description="Basic and acidic residues" evidence="1">
    <location>
        <begin position="19"/>
        <end position="29"/>
    </location>
</feature>
<accession>A0A7R9CXA3</accession>
<sequence length="156" mass="18361">MAAGPIQVAMINARQRMARGRERDSDVKSDSTSWRRAGEPDRERERPSFERDRERGSSDKERDRPSFDRERDRGFGDRDRGFDRERGSFDRERGFDRERPPVERGGGRERTWKLKEWTGEAWLREKFVKIDRNGTGCVRGPEEVETSNDDKVVTKL</sequence>
<dbReference type="AlphaFoldDB" id="A0A7R9CXA3"/>
<protein>
    <submittedName>
        <fullName evidence="2">Uncharacterized protein</fullName>
    </submittedName>
</protein>
<proteinExistence type="predicted"/>
<name>A0A7R9CXA3_TIMPO</name>
<feature type="region of interest" description="Disordered" evidence="1">
    <location>
        <begin position="13"/>
        <end position="108"/>
    </location>
</feature>
<reference evidence="2" key="1">
    <citation type="submission" date="2020-11" db="EMBL/GenBank/DDBJ databases">
        <authorList>
            <person name="Tran Van P."/>
        </authorList>
    </citation>
    <scope>NUCLEOTIDE SEQUENCE</scope>
</reference>
<dbReference type="EMBL" id="OD002091">
    <property type="protein sequence ID" value="CAD7404177.1"/>
    <property type="molecule type" value="Genomic_DNA"/>
</dbReference>